<sequence length="130" mass="14976">MKLLELEFGTFLLDDNYVIGEINEGVHVDLQINAIIDNLIREHYGNQPIGYISRRINDYSVDPLVHQSNLENSIIQTFAVVDGKKEDPAVYESETRFLDSDQVRFFSKTRQAIAWTRTTSRFPIDVAQLN</sequence>
<dbReference type="OrthoDB" id="1144359at2"/>
<evidence type="ECO:0000313" key="1">
    <source>
        <dbReference type="EMBL" id="AZQ44640.1"/>
    </source>
</evidence>
<dbReference type="Proteomes" id="UP000279600">
    <property type="component" value="Chromosome"/>
</dbReference>
<keyword evidence="2" id="KW-1185">Reference proteome</keyword>
<dbReference type="RefSeq" id="WP_126448275.1">
    <property type="nucleotide sequence ID" value="NZ_CP034549.1"/>
</dbReference>
<evidence type="ECO:0000313" key="2">
    <source>
        <dbReference type="Proteomes" id="UP000279600"/>
    </source>
</evidence>
<protein>
    <submittedName>
        <fullName evidence="1">Uncharacterized protein</fullName>
    </submittedName>
</protein>
<accession>A0A3S9MZN8</accession>
<gene>
    <name evidence="1" type="ORF">EJ995_10465</name>
</gene>
<name>A0A3S9MZN8_9FLAO</name>
<proteinExistence type="predicted"/>
<organism evidence="1 2">
    <name type="scientific">Nonlabens ponticola</name>
    <dbReference type="NCBI Taxonomy" id="2496866"/>
    <lineage>
        <taxon>Bacteria</taxon>
        <taxon>Pseudomonadati</taxon>
        <taxon>Bacteroidota</taxon>
        <taxon>Flavobacteriia</taxon>
        <taxon>Flavobacteriales</taxon>
        <taxon>Flavobacteriaceae</taxon>
        <taxon>Nonlabens</taxon>
    </lineage>
</organism>
<dbReference type="EMBL" id="CP034549">
    <property type="protein sequence ID" value="AZQ44640.1"/>
    <property type="molecule type" value="Genomic_DNA"/>
</dbReference>
<dbReference type="AlphaFoldDB" id="A0A3S9MZN8"/>
<reference evidence="1 2" key="1">
    <citation type="submission" date="2018-12" db="EMBL/GenBank/DDBJ databases">
        <title>Complete genome of Nonlabens sp. MJ115.</title>
        <authorList>
            <person name="Choi H.S."/>
            <person name="Jung J."/>
        </authorList>
    </citation>
    <scope>NUCLEOTIDE SEQUENCE [LARGE SCALE GENOMIC DNA]</scope>
    <source>
        <strain evidence="1 2">MJ115</strain>
    </source>
</reference>
<dbReference type="KEGG" id="noj:EJ995_10465"/>